<feature type="transmembrane region" description="Helical" evidence="1">
    <location>
        <begin position="92"/>
        <end position="111"/>
    </location>
</feature>
<protein>
    <recommendedName>
        <fullName evidence="4">DUF2339 domain-containing protein</fullName>
    </recommendedName>
</protein>
<evidence type="ECO:0000256" key="1">
    <source>
        <dbReference type="SAM" id="Phobius"/>
    </source>
</evidence>
<evidence type="ECO:0000313" key="3">
    <source>
        <dbReference type="Proteomes" id="UP000227088"/>
    </source>
</evidence>
<proteinExistence type="predicted"/>
<dbReference type="Proteomes" id="UP000227088">
    <property type="component" value="Unassembled WGS sequence"/>
</dbReference>
<feature type="non-terminal residue" evidence="2">
    <location>
        <position position="1"/>
    </location>
</feature>
<sequence length="128" mass="13755">LAGFVFTWFNVLLLKTIHVITDISYNPDALFDSAVVQTSISIAWTIIGLAVMVFSSKKAQRQLWFIGAGLTAIVVAKLFLLDLAGQGTIERIISFIVVGVLLLVVGYFSPVPPAAKAEVEKSAATDSE</sequence>
<dbReference type="Pfam" id="PF10101">
    <property type="entry name" value="DUF2339"/>
    <property type="match status" value="1"/>
</dbReference>
<reference evidence="3" key="1">
    <citation type="journal article" date="2017" name="Proc. Natl. Acad. Sci. U.S.A.">
        <title>Simulation of Deepwater Horizon oil plume reveals substrate specialization within a complex community of hydrocarbon degraders.</title>
        <authorList>
            <person name="Hu P."/>
            <person name="Dubinsky E.A."/>
            <person name="Probst A.J."/>
            <person name="Wang J."/>
            <person name="Sieber C.M.K."/>
            <person name="Tom L.M."/>
            <person name="Gardinali P."/>
            <person name="Banfield J.F."/>
            <person name="Atlas R.M."/>
            <person name="Andersen G.L."/>
        </authorList>
    </citation>
    <scope>NUCLEOTIDE SEQUENCE [LARGE SCALE GENOMIC DNA]</scope>
</reference>
<keyword evidence="1" id="KW-1133">Transmembrane helix</keyword>
<dbReference type="PANTHER" id="PTHR38434">
    <property type="entry name" value="BLL2549 PROTEIN"/>
    <property type="match status" value="1"/>
</dbReference>
<dbReference type="EMBL" id="MABE01000035">
    <property type="protein sequence ID" value="OUS41517.1"/>
    <property type="molecule type" value="Genomic_DNA"/>
</dbReference>
<dbReference type="InterPro" id="IPR019286">
    <property type="entry name" value="DUF2339_TM"/>
</dbReference>
<evidence type="ECO:0008006" key="4">
    <source>
        <dbReference type="Google" id="ProtNLM"/>
    </source>
</evidence>
<gene>
    <name evidence="2" type="ORF">A9R00_00525</name>
</gene>
<organism evidence="2 3">
    <name type="scientific">Oleispira antarctica</name>
    <dbReference type="NCBI Taxonomy" id="188908"/>
    <lineage>
        <taxon>Bacteria</taxon>
        <taxon>Pseudomonadati</taxon>
        <taxon>Pseudomonadota</taxon>
        <taxon>Gammaproteobacteria</taxon>
        <taxon>Oceanospirillales</taxon>
        <taxon>Oceanospirillaceae</taxon>
        <taxon>Oleispira</taxon>
    </lineage>
</organism>
<evidence type="ECO:0000313" key="2">
    <source>
        <dbReference type="EMBL" id="OUS41517.1"/>
    </source>
</evidence>
<comment type="caution">
    <text evidence="2">The sequence shown here is derived from an EMBL/GenBank/DDBJ whole genome shotgun (WGS) entry which is preliminary data.</text>
</comment>
<feature type="transmembrane region" description="Helical" evidence="1">
    <location>
        <begin position="34"/>
        <end position="54"/>
    </location>
</feature>
<name>A0A1Y5HYL5_OLEAN</name>
<dbReference type="PANTHER" id="PTHR38434:SF1">
    <property type="entry name" value="BLL2549 PROTEIN"/>
    <property type="match status" value="1"/>
</dbReference>
<dbReference type="AlphaFoldDB" id="A0A1Y5HYL5"/>
<keyword evidence="1" id="KW-0812">Transmembrane</keyword>
<keyword evidence="1" id="KW-0472">Membrane</keyword>
<feature type="transmembrane region" description="Helical" evidence="1">
    <location>
        <begin position="63"/>
        <end position="80"/>
    </location>
</feature>
<accession>A0A1Y5HYL5</accession>